<dbReference type="PANTHER" id="PTHR32263">
    <property type="entry name" value="INACTIVE POLY [ADP-RIBOSE] POLYMERASE SRO4-RELATED"/>
    <property type="match status" value="1"/>
</dbReference>
<evidence type="ECO:0000313" key="2">
    <source>
        <dbReference type="EMBL" id="KAL3330054.1"/>
    </source>
</evidence>
<dbReference type="Pfam" id="PF23467">
    <property type="entry name" value="WWE_5"/>
    <property type="match status" value="1"/>
</dbReference>
<accession>A0ABD2RED0</accession>
<dbReference type="PANTHER" id="PTHR32263:SF41">
    <property type="entry name" value="INACTIVE POLY [ADP-RIBOSE] POLYMERASE RCD1-LIKE ISOFORM X1"/>
    <property type="match status" value="1"/>
</dbReference>
<evidence type="ECO:0000313" key="3">
    <source>
        <dbReference type="Proteomes" id="UP001627284"/>
    </source>
</evidence>
<evidence type="ECO:0000259" key="1">
    <source>
        <dbReference type="Pfam" id="PF23467"/>
    </source>
</evidence>
<comment type="caution">
    <text evidence="2">The sequence shown here is derived from an EMBL/GenBank/DDBJ whole genome shotgun (WGS) entry which is preliminary data.</text>
</comment>
<dbReference type="EMBL" id="JBJKTR010000020">
    <property type="protein sequence ID" value="KAL3330054.1"/>
    <property type="molecule type" value="Genomic_DNA"/>
</dbReference>
<dbReference type="Proteomes" id="UP001627284">
    <property type="component" value="Unassembled WGS sequence"/>
</dbReference>
<dbReference type="InterPro" id="IPR044964">
    <property type="entry name" value="RCD1/SRO1-5"/>
</dbReference>
<name>A0ABD2RED0_9SOLN</name>
<proteinExistence type="predicted"/>
<organism evidence="2 3">
    <name type="scientific">Solanum stoloniferum</name>
    <dbReference type="NCBI Taxonomy" id="62892"/>
    <lineage>
        <taxon>Eukaryota</taxon>
        <taxon>Viridiplantae</taxon>
        <taxon>Streptophyta</taxon>
        <taxon>Embryophyta</taxon>
        <taxon>Tracheophyta</taxon>
        <taxon>Spermatophyta</taxon>
        <taxon>Magnoliopsida</taxon>
        <taxon>eudicotyledons</taxon>
        <taxon>Gunneridae</taxon>
        <taxon>Pentapetalae</taxon>
        <taxon>asterids</taxon>
        <taxon>lamiids</taxon>
        <taxon>Solanales</taxon>
        <taxon>Solanaceae</taxon>
        <taxon>Solanoideae</taxon>
        <taxon>Solaneae</taxon>
        <taxon>Solanum</taxon>
    </lineage>
</organism>
<protein>
    <recommendedName>
        <fullName evidence="1">RCD1 WWE domain-containing protein</fullName>
    </recommendedName>
</protein>
<reference evidence="2 3" key="1">
    <citation type="submission" date="2024-05" db="EMBL/GenBank/DDBJ databases">
        <title>De novo assembly of an allotetraploid wild potato.</title>
        <authorList>
            <person name="Hosaka A.J."/>
        </authorList>
    </citation>
    <scope>NUCLEOTIDE SEQUENCE [LARGE SCALE GENOMIC DNA]</scope>
    <source>
        <tissue evidence="2">Young leaves</tissue>
    </source>
</reference>
<dbReference type="InterPro" id="IPR057823">
    <property type="entry name" value="WWE_RCD1"/>
</dbReference>
<gene>
    <name evidence="2" type="ORF">AABB24_034087</name>
</gene>
<sequence length="146" mass="17088">MHCDEVYAPQYLCLMYYENSQWTDFPENILSMAKKDLRIKRSATEVVFNGNNYVLDFFHMMLLDLKSGTHQPIAWIDEVGKCFFLEVFAYCNEMHGFLLSYAWLPSSKGRIPSIMKYRLAICYPSRTNSSYVIGVHLFPIICSEIR</sequence>
<keyword evidence="3" id="KW-1185">Reference proteome</keyword>
<dbReference type="AlphaFoldDB" id="A0ABD2RED0"/>
<feature type="domain" description="RCD1 WWE" evidence="1">
    <location>
        <begin position="14"/>
        <end position="84"/>
    </location>
</feature>